<dbReference type="SUPFAM" id="SSF48403">
    <property type="entry name" value="Ankyrin repeat"/>
    <property type="match status" value="1"/>
</dbReference>
<dbReference type="Pfam" id="PF00169">
    <property type="entry name" value="PH"/>
    <property type="match status" value="1"/>
</dbReference>
<feature type="repeat" description="ANK" evidence="3">
    <location>
        <begin position="394"/>
        <end position="426"/>
    </location>
</feature>
<sequence>MQVLKCGWCKKEGHFVKNIKNRFLKLSPEKLSYYTDEAGKLKGEITIYDETKFISMETPEGLPMFLIEGKRNTKYKIFPPSLEERDDWLMVLRNCAKYQSGCRNPLVKESMGKIYTNYIKTADLLAKADDGLSIFTINYLTNKVKEFVYTYKEAFEMISYFAELNPLELKYYIKLTSALIKNLGILEPIESLGFTPTFQRLYEQYKDDNEKGRMQFYPGGDVRNTIMKDDYSYFKILPQAENPERFTVGDMSLLACAARYGAVRIFNNLLKKCKIDQMVATMAYVGRNAEIIATVRKDFPKINIDMVTIMGHYCRNAELYEFTTYKDVTAFPWIAVLTGYNMFGFFNKLFGLIALNDTDCEGNMIMHAAATVGIQTIINMLIEFGVAVDMPGKDKKTPFHLAIENLRFEAADILLSKGANINAVDAQGNTALIMASSKNNLDTIEYLIKNNADINVINNEGINALAESVRSNKAEVTKYLLDHGATDSGAKIEGQDILEFTVGKEYMHISRILIEHGANADNISIEKPINGLPPLVFAIQIQNMHVLNRILESHPPLDVIIQNKSFLNFAIEVGDLEIVKALVEAGIDVDANHTLADAIKYNHEDIAIYLLQNGANVESENEEGKNAKQIAIERGAQQFLDYLSNPTMEEPKSNKTKQQETQITASSSSEKVSEPPQEENQDNQQQFNEEEGQNEQEAEAEQEEPSSSISSSTTENDNEEDEKTSTSSD</sequence>
<proteinExistence type="predicted"/>
<dbReference type="SMR" id="A2EI73"/>
<dbReference type="Proteomes" id="UP000001542">
    <property type="component" value="Unassembled WGS sequence"/>
</dbReference>
<reference evidence="6" key="1">
    <citation type="submission" date="2006-10" db="EMBL/GenBank/DDBJ databases">
        <authorList>
            <person name="Amadeo P."/>
            <person name="Zhao Q."/>
            <person name="Wortman J."/>
            <person name="Fraser-Liggett C."/>
            <person name="Carlton J."/>
        </authorList>
    </citation>
    <scope>NUCLEOTIDE SEQUENCE</scope>
    <source>
        <strain evidence="6">G3</strain>
    </source>
</reference>
<feature type="compositionally biased region" description="Acidic residues" evidence="4">
    <location>
        <begin position="688"/>
        <end position="704"/>
    </location>
</feature>
<dbReference type="KEGG" id="tva:4765526"/>
<dbReference type="PROSITE" id="PS50297">
    <property type="entry name" value="ANK_REP_REGION"/>
    <property type="match status" value="3"/>
</dbReference>
<accession>A2EI73</accession>
<keyword evidence="2 3" id="KW-0040">ANK repeat</keyword>
<dbReference type="SMART" id="SM00248">
    <property type="entry name" value="ANK"/>
    <property type="match status" value="9"/>
</dbReference>
<dbReference type="Gene3D" id="2.30.29.30">
    <property type="entry name" value="Pleckstrin-homology domain (PH domain)/Phosphotyrosine-binding domain (PTB)"/>
    <property type="match status" value="1"/>
</dbReference>
<dbReference type="PANTHER" id="PTHR24198:SF165">
    <property type="entry name" value="ANKYRIN REPEAT-CONTAINING PROTEIN-RELATED"/>
    <property type="match status" value="1"/>
</dbReference>
<dbReference type="EMBL" id="DS113395">
    <property type="protein sequence ID" value="EAY07633.1"/>
    <property type="molecule type" value="Genomic_DNA"/>
</dbReference>
<keyword evidence="1" id="KW-0677">Repeat</keyword>
<dbReference type="SMART" id="SM00233">
    <property type="entry name" value="PH"/>
    <property type="match status" value="1"/>
</dbReference>
<gene>
    <name evidence="6" type="ORF">TVAG_429970</name>
</gene>
<dbReference type="PROSITE" id="PS50003">
    <property type="entry name" value="PH_DOMAIN"/>
    <property type="match status" value="1"/>
</dbReference>
<dbReference type="Gene3D" id="1.25.40.20">
    <property type="entry name" value="Ankyrin repeat-containing domain"/>
    <property type="match status" value="2"/>
</dbReference>
<evidence type="ECO:0000256" key="2">
    <source>
        <dbReference type="ARBA" id="ARBA00023043"/>
    </source>
</evidence>
<dbReference type="eggNOG" id="KOG0504">
    <property type="taxonomic scope" value="Eukaryota"/>
</dbReference>
<evidence type="ECO:0000259" key="5">
    <source>
        <dbReference type="PROSITE" id="PS50003"/>
    </source>
</evidence>
<feature type="repeat" description="ANK" evidence="3">
    <location>
        <begin position="427"/>
        <end position="459"/>
    </location>
</feature>
<name>A2EI73_TRIV3</name>
<evidence type="ECO:0000256" key="4">
    <source>
        <dbReference type="SAM" id="MobiDB-lite"/>
    </source>
</evidence>
<reference evidence="6" key="2">
    <citation type="journal article" date="2007" name="Science">
        <title>Draft genome sequence of the sexually transmitted pathogen Trichomonas vaginalis.</title>
        <authorList>
            <person name="Carlton J.M."/>
            <person name="Hirt R.P."/>
            <person name="Silva J.C."/>
            <person name="Delcher A.L."/>
            <person name="Schatz M."/>
            <person name="Zhao Q."/>
            <person name="Wortman J.R."/>
            <person name="Bidwell S.L."/>
            <person name="Alsmark U.C.M."/>
            <person name="Besteiro S."/>
            <person name="Sicheritz-Ponten T."/>
            <person name="Noel C.J."/>
            <person name="Dacks J.B."/>
            <person name="Foster P.G."/>
            <person name="Simillion C."/>
            <person name="Van de Peer Y."/>
            <person name="Miranda-Saavedra D."/>
            <person name="Barton G.J."/>
            <person name="Westrop G.D."/>
            <person name="Mueller S."/>
            <person name="Dessi D."/>
            <person name="Fiori P.L."/>
            <person name="Ren Q."/>
            <person name="Paulsen I."/>
            <person name="Zhang H."/>
            <person name="Bastida-Corcuera F.D."/>
            <person name="Simoes-Barbosa A."/>
            <person name="Brown M.T."/>
            <person name="Hayes R.D."/>
            <person name="Mukherjee M."/>
            <person name="Okumura C.Y."/>
            <person name="Schneider R."/>
            <person name="Smith A.J."/>
            <person name="Vanacova S."/>
            <person name="Villalvazo M."/>
            <person name="Haas B.J."/>
            <person name="Pertea M."/>
            <person name="Feldblyum T.V."/>
            <person name="Utterback T.R."/>
            <person name="Shu C.L."/>
            <person name="Osoegawa K."/>
            <person name="de Jong P.J."/>
            <person name="Hrdy I."/>
            <person name="Horvathova L."/>
            <person name="Zubacova Z."/>
            <person name="Dolezal P."/>
            <person name="Malik S.B."/>
            <person name="Logsdon J.M. Jr."/>
            <person name="Henze K."/>
            <person name="Gupta A."/>
            <person name="Wang C.C."/>
            <person name="Dunne R.L."/>
            <person name="Upcroft J.A."/>
            <person name="Upcroft P."/>
            <person name="White O."/>
            <person name="Salzberg S.L."/>
            <person name="Tang P."/>
            <person name="Chiu C.-H."/>
            <person name="Lee Y.-S."/>
            <person name="Embley T.M."/>
            <person name="Coombs G.H."/>
            <person name="Mottram J.C."/>
            <person name="Tachezy J."/>
            <person name="Fraser-Liggett C.M."/>
            <person name="Johnson P.J."/>
        </authorList>
    </citation>
    <scope>NUCLEOTIDE SEQUENCE [LARGE SCALE GENOMIC DNA]</scope>
    <source>
        <strain evidence="6">G3</strain>
    </source>
</reference>
<feature type="domain" description="PH" evidence="5">
    <location>
        <begin position="2"/>
        <end position="97"/>
    </location>
</feature>
<evidence type="ECO:0000313" key="6">
    <source>
        <dbReference type="EMBL" id="EAY07633.1"/>
    </source>
</evidence>
<dbReference type="RefSeq" id="XP_001319856.1">
    <property type="nucleotide sequence ID" value="XM_001319821.1"/>
</dbReference>
<organism evidence="6 7">
    <name type="scientific">Trichomonas vaginalis (strain ATCC PRA-98 / G3)</name>
    <dbReference type="NCBI Taxonomy" id="412133"/>
    <lineage>
        <taxon>Eukaryota</taxon>
        <taxon>Metamonada</taxon>
        <taxon>Parabasalia</taxon>
        <taxon>Trichomonadida</taxon>
        <taxon>Trichomonadidae</taxon>
        <taxon>Trichomonas</taxon>
    </lineage>
</organism>
<dbReference type="InterPro" id="IPR001849">
    <property type="entry name" value="PH_domain"/>
</dbReference>
<dbReference type="PANTHER" id="PTHR24198">
    <property type="entry name" value="ANKYRIN REPEAT AND PROTEIN KINASE DOMAIN-CONTAINING PROTEIN"/>
    <property type="match status" value="1"/>
</dbReference>
<dbReference type="InterPro" id="IPR002110">
    <property type="entry name" value="Ankyrin_rpt"/>
</dbReference>
<feature type="repeat" description="ANK" evidence="3">
    <location>
        <begin position="361"/>
        <end position="393"/>
    </location>
</feature>
<feature type="compositionally biased region" description="Polar residues" evidence="4">
    <location>
        <begin position="659"/>
        <end position="670"/>
    </location>
</feature>
<feature type="repeat" description="ANK" evidence="3">
    <location>
        <begin position="562"/>
        <end position="594"/>
    </location>
</feature>
<feature type="region of interest" description="Disordered" evidence="4">
    <location>
        <begin position="646"/>
        <end position="729"/>
    </location>
</feature>
<dbReference type="SUPFAM" id="SSF50729">
    <property type="entry name" value="PH domain-like"/>
    <property type="match status" value="1"/>
</dbReference>
<dbReference type="VEuPathDB" id="TrichDB:TVAG_429970"/>
<dbReference type="PROSITE" id="PS50088">
    <property type="entry name" value="ANK_REPEAT"/>
    <property type="match status" value="5"/>
</dbReference>
<feature type="repeat" description="ANK" evidence="3">
    <location>
        <begin position="590"/>
        <end position="622"/>
    </location>
</feature>
<evidence type="ECO:0000313" key="7">
    <source>
        <dbReference type="Proteomes" id="UP000001542"/>
    </source>
</evidence>
<dbReference type="InterPro" id="IPR036770">
    <property type="entry name" value="Ankyrin_rpt-contain_sf"/>
</dbReference>
<evidence type="ECO:0000256" key="3">
    <source>
        <dbReference type="PROSITE-ProRule" id="PRU00023"/>
    </source>
</evidence>
<keyword evidence="7" id="KW-1185">Reference proteome</keyword>
<protein>
    <submittedName>
        <fullName evidence="6">PH domain containing protein</fullName>
    </submittedName>
</protein>
<dbReference type="InParanoid" id="A2EI73"/>
<feature type="compositionally biased region" description="Low complexity" evidence="4">
    <location>
        <begin position="705"/>
        <end position="715"/>
    </location>
</feature>
<dbReference type="VEuPathDB" id="TrichDB:TVAGG3_0858800"/>
<dbReference type="AlphaFoldDB" id="A2EI73"/>
<evidence type="ECO:0000256" key="1">
    <source>
        <dbReference type="ARBA" id="ARBA00022737"/>
    </source>
</evidence>
<dbReference type="STRING" id="5722.A2EI73"/>
<dbReference type="Pfam" id="PF12796">
    <property type="entry name" value="Ank_2"/>
    <property type="match status" value="2"/>
</dbReference>
<dbReference type="InterPro" id="IPR011993">
    <property type="entry name" value="PH-like_dom_sf"/>
</dbReference>